<comment type="caution">
    <text evidence="2">The sequence shown here is derived from an EMBL/GenBank/DDBJ whole genome shotgun (WGS) entry which is preliminary data.</text>
</comment>
<gene>
    <name evidence="2" type="ORF">UR19_C0009G0013</name>
</gene>
<protein>
    <submittedName>
        <fullName evidence="2">Uncharacterized protein</fullName>
    </submittedName>
</protein>
<evidence type="ECO:0000313" key="2">
    <source>
        <dbReference type="EMBL" id="KKP29726.1"/>
    </source>
</evidence>
<reference evidence="2 3" key="1">
    <citation type="journal article" date="2015" name="Nature">
        <title>rRNA introns, odd ribosomes, and small enigmatic genomes across a large radiation of phyla.</title>
        <authorList>
            <person name="Brown C.T."/>
            <person name="Hug L.A."/>
            <person name="Thomas B.C."/>
            <person name="Sharon I."/>
            <person name="Castelle C.J."/>
            <person name="Singh A."/>
            <person name="Wilkins M.J."/>
            <person name="Williams K.H."/>
            <person name="Banfield J.F."/>
        </authorList>
    </citation>
    <scope>NUCLEOTIDE SEQUENCE [LARGE SCALE GENOMIC DNA]</scope>
</reference>
<dbReference type="Proteomes" id="UP000034934">
    <property type="component" value="Unassembled WGS sequence"/>
</dbReference>
<accession>A0A0F9YTE8</accession>
<keyword evidence="1" id="KW-0812">Transmembrane</keyword>
<name>A0A0F9YTE8_9BACT</name>
<organism evidence="2 3">
    <name type="scientific">Candidatus Nomurabacteria bacterium GW2011_GWF1_31_48</name>
    <dbReference type="NCBI Taxonomy" id="1618767"/>
    <lineage>
        <taxon>Bacteria</taxon>
        <taxon>Candidatus Nomuraibacteriota</taxon>
    </lineage>
</organism>
<keyword evidence="1" id="KW-1133">Transmembrane helix</keyword>
<proteinExistence type="predicted"/>
<feature type="non-terminal residue" evidence="2">
    <location>
        <position position="1"/>
    </location>
</feature>
<sequence>NMNIFNLLVPNAHATIMDDIRQAQPDSYIIQPGTTLASLFTGGGINLITLAFVIIGLLFMWNIIMAGWDYMMSSGDPKKVSSASTRFLNGFMGIAIAFFAFLIVNIITSMIGLGSLI</sequence>
<evidence type="ECO:0000313" key="3">
    <source>
        <dbReference type="Proteomes" id="UP000034934"/>
    </source>
</evidence>
<feature type="transmembrane region" description="Helical" evidence="1">
    <location>
        <begin position="45"/>
        <end position="66"/>
    </location>
</feature>
<dbReference type="EMBL" id="LBOG01000009">
    <property type="protein sequence ID" value="KKP29726.1"/>
    <property type="molecule type" value="Genomic_DNA"/>
</dbReference>
<feature type="transmembrane region" description="Helical" evidence="1">
    <location>
        <begin position="87"/>
        <end position="111"/>
    </location>
</feature>
<evidence type="ECO:0000256" key="1">
    <source>
        <dbReference type="SAM" id="Phobius"/>
    </source>
</evidence>
<dbReference type="AlphaFoldDB" id="A0A0F9YTE8"/>
<keyword evidence="1" id="KW-0472">Membrane</keyword>